<dbReference type="InterPro" id="IPR014060">
    <property type="entry name" value="PglZ"/>
</dbReference>
<dbReference type="STRING" id="39490.ERS852448_00675"/>
<dbReference type="Gene3D" id="3.40.720.10">
    <property type="entry name" value="Alkaline Phosphatase, subunit A"/>
    <property type="match status" value="1"/>
</dbReference>
<evidence type="ECO:0000313" key="2">
    <source>
        <dbReference type="Proteomes" id="UP000095492"/>
    </source>
</evidence>
<organism evidence="1 2">
    <name type="scientific">Eubacterium ramulus</name>
    <dbReference type="NCBI Taxonomy" id="39490"/>
    <lineage>
        <taxon>Bacteria</taxon>
        <taxon>Bacillati</taxon>
        <taxon>Bacillota</taxon>
        <taxon>Clostridia</taxon>
        <taxon>Eubacteriales</taxon>
        <taxon>Eubacteriaceae</taxon>
        <taxon>Eubacterium</taxon>
    </lineage>
</organism>
<accession>A0A173RZ97</accession>
<dbReference type="GeneID" id="97392169"/>
<dbReference type="InterPro" id="IPR017850">
    <property type="entry name" value="Alkaline_phosphatase_core_sf"/>
</dbReference>
<dbReference type="NCBIfam" id="TIGR02687">
    <property type="entry name" value="BREX-1 system phosphatase PglZ type A"/>
    <property type="match status" value="1"/>
</dbReference>
<gene>
    <name evidence="1" type="ORF">ERS852448_00675</name>
</gene>
<dbReference type="Proteomes" id="UP000095492">
    <property type="component" value="Unassembled WGS sequence"/>
</dbReference>
<reference evidence="1 2" key="1">
    <citation type="submission" date="2015-09" db="EMBL/GenBank/DDBJ databases">
        <authorList>
            <consortium name="Pathogen Informatics"/>
        </authorList>
    </citation>
    <scope>NUCLEOTIDE SEQUENCE [LARGE SCALE GENOMIC DNA]</scope>
    <source>
        <strain evidence="1 2">2789STDY5608891</strain>
    </source>
</reference>
<proteinExistence type="predicted"/>
<dbReference type="SUPFAM" id="SSF53649">
    <property type="entry name" value="Alkaline phosphatase-like"/>
    <property type="match status" value="1"/>
</dbReference>
<name>A0A173RZ97_EUBRA</name>
<dbReference type="EMBL" id="CYYA01000003">
    <property type="protein sequence ID" value="CUM82879.1"/>
    <property type="molecule type" value="Genomic_DNA"/>
</dbReference>
<dbReference type="RefSeq" id="WP_055289374.1">
    <property type="nucleotide sequence ID" value="NZ_CP173382.1"/>
</dbReference>
<protein>
    <submittedName>
        <fullName evidence="1">PglZ domain</fullName>
    </submittedName>
</protein>
<evidence type="ECO:0000313" key="1">
    <source>
        <dbReference type="EMBL" id="CUM82879.1"/>
    </source>
</evidence>
<dbReference type="AlphaFoldDB" id="A0A173RZ97"/>
<dbReference type="OrthoDB" id="9769734at2"/>
<dbReference type="Pfam" id="PF08665">
    <property type="entry name" value="PglZ"/>
    <property type="match status" value="1"/>
</dbReference>
<sequence length="880" mass="101408">MDTDKIIQDLNRRFAAPLPEFYQRRIIFWYDEDKEFEDKLDEVVLENAKVIALTGNNAFSVKKLLSVDDLTTNYLVYSPCVYNRPDDNWLLDVELYSEEFRADLISIWMDEMGLISNPAMRKQVKNYRAYFNAKDRRLKVSTQNKVPETPAQLHMAVMAAICGLKDAQPNMILRSVFQAGLDLNNNTVYQDFVKYHADAAFWAMVRQGCGFVEEEPDLGRLAIHLLLTAATRTMRQEYLAGLDSFISMPHQAYCYDFISEWLHSDNIPQLYDVARYVEDEARLHQRFEKLTVEDLVGTECFPCINEVILTKLMTEISDHIIDVDTITNTVEKRRTCVWYEPFENFYDGILQVANMQSFFKEHSAGFHNAEAKSIWKEYTESYYQMDTYYRLFHLSFQKSLETSNILLDDLFKHVVDKVEGLYNHWFLGELGNNWSDVCANELATYGKVLEVPQQEDFYRSRIQTSDTKVFVIISDAMRYEVAATMADQLQRETQSKVSISSMQSIFPSTTKFGMAALLPHKELTVEVRNDILTVLADGQSTASTYRDKVLKTEDSASVALKYNDIIAMKRAERSALVKGMDVVYIYHDTIDEASHTSDTAVFAACDKAISELKNLVRIIVNEFGGTNILITADHGFLYTYSPLKEEDKVDKRGFFDVDVTNSDITKKESIKRCVEYGRRYAIMQKGVQPDYLMPVKFLGGNTEFDGFAPRESIRIKMNGGGMNFVHGGISLQEMVVPVIEYHYLRNDSMEYKRNKQKYDTKPVTVNLLSANRKISNMIFSLNFYQKDAVSTNREAAIYQVYFTDEDGKQISDIQKIIADKTSDNGAERTFRCQFNLKSLKYSNTATYYLVIADEQGLQMPQREPFQIDIAFAVDEFDFFS</sequence>